<evidence type="ECO:0000313" key="1">
    <source>
        <dbReference type="EMBL" id="KAJ1110634.1"/>
    </source>
</evidence>
<keyword evidence="2" id="KW-1185">Reference proteome</keyword>
<protein>
    <submittedName>
        <fullName evidence="1">Uncharacterized protein</fullName>
    </submittedName>
</protein>
<evidence type="ECO:0000313" key="2">
    <source>
        <dbReference type="Proteomes" id="UP001066276"/>
    </source>
</evidence>
<proteinExistence type="predicted"/>
<comment type="caution">
    <text evidence="1">The sequence shown here is derived from an EMBL/GenBank/DDBJ whole genome shotgun (WGS) entry which is preliminary data.</text>
</comment>
<dbReference type="EMBL" id="JANPWB010000013">
    <property type="protein sequence ID" value="KAJ1110634.1"/>
    <property type="molecule type" value="Genomic_DNA"/>
</dbReference>
<gene>
    <name evidence="1" type="ORF">NDU88_007983</name>
</gene>
<organism evidence="1 2">
    <name type="scientific">Pleurodeles waltl</name>
    <name type="common">Iberian ribbed newt</name>
    <dbReference type="NCBI Taxonomy" id="8319"/>
    <lineage>
        <taxon>Eukaryota</taxon>
        <taxon>Metazoa</taxon>
        <taxon>Chordata</taxon>
        <taxon>Craniata</taxon>
        <taxon>Vertebrata</taxon>
        <taxon>Euteleostomi</taxon>
        <taxon>Amphibia</taxon>
        <taxon>Batrachia</taxon>
        <taxon>Caudata</taxon>
        <taxon>Salamandroidea</taxon>
        <taxon>Salamandridae</taxon>
        <taxon>Pleurodelinae</taxon>
        <taxon>Pleurodeles</taxon>
    </lineage>
</organism>
<accession>A0AAV7N5V2</accession>
<dbReference type="AlphaFoldDB" id="A0AAV7N5V2"/>
<reference evidence="1" key="1">
    <citation type="journal article" date="2022" name="bioRxiv">
        <title>Sequencing and chromosome-scale assembly of the giantPleurodeles waltlgenome.</title>
        <authorList>
            <person name="Brown T."/>
            <person name="Elewa A."/>
            <person name="Iarovenko S."/>
            <person name="Subramanian E."/>
            <person name="Araus A.J."/>
            <person name="Petzold A."/>
            <person name="Susuki M."/>
            <person name="Suzuki K.-i.T."/>
            <person name="Hayashi T."/>
            <person name="Toyoda A."/>
            <person name="Oliveira C."/>
            <person name="Osipova E."/>
            <person name="Leigh N.D."/>
            <person name="Simon A."/>
            <person name="Yun M.H."/>
        </authorList>
    </citation>
    <scope>NUCLEOTIDE SEQUENCE</scope>
    <source>
        <strain evidence="1">20211129_DDA</strain>
        <tissue evidence="1">Liver</tissue>
    </source>
</reference>
<dbReference type="Proteomes" id="UP001066276">
    <property type="component" value="Chromosome 9"/>
</dbReference>
<sequence>MCQTVASRAFEAWREVDCAKRVAPSAPRRNACSGLSLARALSDWSAAPLIVCACPHPGISLLFRSLLDHTRDWKSAMPGGWTSGKQSGKPSRQLLFSEAVQNSRAPSPASELQALTPPGIMTEPAQGATMDHILQEISEVGRRLEGMDNAIYSMMAETKSMRLDIFGFHSGVLGLEQWVSSVETHITSFTDRD</sequence>
<name>A0AAV7N5V2_PLEWA</name>